<evidence type="ECO:0000313" key="2">
    <source>
        <dbReference type="EMBL" id="RUR84535.1"/>
    </source>
</evidence>
<organism evidence="2 3">
    <name type="scientific">Chlorogloeopsis fritschii PCC 6912</name>
    <dbReference type="NCBI Taxonomy" id="211165"/>
    <lineage>
        <taxon>Bacteria</taxon>
        <taxon>Bacillati</taxon>
        <taxon>Cyanobacteriota</taxon>
        <taxon>Cyanophyceae</taxon>
        <taxon>Nostocales</taxon>
        <taxon>Chlorogloeopsidaceae</taxon>
        <taxon>Chlorogloeopsis</taxon>
    </lineage>
</organism>
<reference evidence="2 3" key="1">
    <citation type="journal article" date="2019" name="Genome Biol. Evol.">
        <title>Day and night: Metabolic profiles and evolutionary relationships of six axenic non-marine cyanobacteria.</title>
        <authorList>
            <person name="Will S.E."/>
            <person name="Henke P."/>
            <person name="Boedeker C."/>
            <person name="Huang S."/>
            <person name="Brinkmann H."/>
            <person name="Rohde M."/>
            <person name="Jarek M."/>
            <person name="Friedl T."/>
            <person name="Seufert S."/>
            <person name="Schumacher M."/>
            <person name="Overmann J."/>
            <person name="Neumann-Schaal M."/>
            <person name="Petersen J."/>
        </authorList>
    </citation>
    <scope>NUCLEOTIDE SEQUENCE [LARGE SCALE GENOMIC DNA]</scope>
    <source>
        <strain evidence="2 3">PCC 6912</strain>
    </source>
</reference>
<dbReference type="EMBL" id="RSCJ01000004">
    <property type="protein sequence ID" value="RUR84535.1"/>
    <property type="molecule type" value="Genomic_DNA"/>
</dbReference>
<name>A0A3S5K2C4_CHLFR</name>
<dbReference type="Proteomes" id="UP000268857">
    <property type="component" value="Unassembled WGS sequence"/>
</dbReference>
<gene>
    <name evidence="2" type="ORF">PCC6912_14300</name>
</gene>
<protein>
    <submittedName>
        <fullName evidence="2">Uncharacterized protein</fullName>
    </submittedName>
</protein>
<proteinExistence type="predicted"/>
<evidence type="ECO:0000256" key="1">
    <source>
        <dbReference type="SAM" id="MobiDB-lite"/>
    </source>
</evidence>
<accession>A0A3S5K2C4</accession>
<dbReference type="AlphaFoldDB" id="A0A3S5K2C4"/>
<feature type="region of interest" description="Disordered" evidence="1">
    <location>
        <begin position="25"/>
        <end position="54"/>
    </location>
</feature>
<evidence type="ECO:0000313" key="3">
    <source>
        <dbReference type="Proteomes" id="UP000268857"/>
    </source>
</evidence>
<keyword evidence="3" id="KW-1185">Reference proteome</keyword>
<comment type="caution">
    <text evidence="2">The sequence shown here is derived from an EMBL/GenBank/DDBJ whole genome shotgun (WGS) entry which is preliminary data.</text>
</comment>
<sequence length="54" mass="6153">MPNRGMKFKNQAFKTLTLCDSATPRETNSYCDSATPKKEPQLGSFKSFKTDNKY</sequence>